<dbReference type="RefSeq" id="WP_009305442.1">
    <property type="nucleotide sequence ID" value="NZ_JADNMJ010000005.1"/>
</dbReference>
<evidence type="ECO:0000313" key="3">
    <source>
        <dbReference type="Proteomes" id="UP000253752"/>
    </source>
</evidence>
<proteinExistence type="predicted"/>
<gene>
    <name evidence="2" type="ORF">C1872_02385</name>
</gene>
<reference evidence="2 3" key="1">
    <citation type="journal article" date="2018" name="Elife">
        <title>Discovery and characterization of a prevalent human gut bacterial enzyme sufficient for the inactivation of a family of plant toxins.</title>
        <authorList>
            <person name="Koppel N."/>
            <person name="Bisanz J.E."/>
            <person name="Pandelia M.E."/>
            <person name="Turnbaugh P.J."/>
            <person name="Balskus E.P."/>
        </authorList>
    </citation>
    <scope>NUCLEOTIDE SEQUENCE [LARGE SCALE GENOMIC DNA]</scope>
    <source>
        <strain evidence="2 3">MR1 #12</strain>
    </source>
</reference>
<comment type="caution">
    <text evidence="2">The sequence shown here is derived from an EMBL/GenBank/DDBJ whole genome shotgun (WGS) entry which is preliminary data.</text>
</comment>
<feature type="domain" description="DUF3846" evidence="1">
    <location>
        <begin position="7"/>
        <end position="134"/>
    </location>
</feature>
<organism evidence="2 3">
    <name type="scientific">Eggerthella lenta</name>
    <name type="common">Eubacterium lentum</name>
    <dbReference type="NCBI Taxonomy" id="84112"/>
    <lineage>
        <taxon>Bacteria</taxon>
        <taxon>Bacillati</taxon>
        <taxon>Actinomycetota</taxon>
        <taxon>Coriobacteriia</taxon>
        <taxon>Eggerthellales</taxon>
        <taxon>Eggerthellaceae</taxon>
        <taxon>Eggerthella</taxon>
    </lineage>
</organism>
<dbReference type="EMBL" id="PPTX01000002">
    <property type="protein sequence ID" value="RDB81543.1"/>
    <property type="molecule type" value="Genomic_DNA"/>
</dbReference>
<dbReference type="AlphaFoldDB" id="A0A369MW36"/>
<name>A0A369MW36_EGGLN</name>
<dbReference type="Pfam" id="PF12957">
    <property type="entry name" value="DUF3846"/>
    <property type="match status" value="1"/>
</dbReference>
<dbReference type="Proteomes" id="UP000253752">
    <property type="component" value="Unassembled WGS sequence"/>
</dbReference>
<protein>
    <submittedName>
        <fullName evidence="2">DUF3846 domain-containing protein</fullName>
    </submittedName>
</protein>
<accession>A0A369MW36</accession>
<sequence length="160" mass="17157">MKETLEAMVVPTGGMPYRKTLEADEDGSFLAALQDCVGGRIEAMGYVFGDAPAVYCNEEGLLPGSGCAPNRAIYADAAMAEAGYASQDDPSRPVEPGELYHIAFGDLVCVGFDPETGEDRDIAEAERRRVMERFGSLESIASGPIEARAVLARLARRPRP</sequence>
<dbReference type="InterPro" id="IPR024559">
    <property type="entry name" value="DUF3846"/>
</dbReference>
<evidence type="ECO:0000313" key="2">
    <source>
        <dbReference type="EMBL" id="RDB81543.1"/>
    </source>
</evidence>
<evidence type="ECO:0000259" key="1">
    <source>
        <dbReference type="Pfam" id="PF12957"/>
    </source>
</evidence>